<keyword evidence="5 7" id="KW-0653">Protein transport</keyword>
<dbReference type="PANTHER" id="PTHR13678">
    <property type="entry name" value="VACUOLAR PROTEIN SORTING-ASSOCIATED PROTEIN 37"/>
    <property type="match status" value="1"/>
</dbReference>
<dbReference type="Pfam" id="PF07200">
    <property type="entry name" value="Mod_r"/>
    <property type="match status" value="1"/>
</dbReference>
<reference evidence="9" key="1">
    <citation type="journal article" date="2024" name="Gigascience">
        <title>Chromosome-level genome of the poultry shaft louse Menopon gallinae provides insight into the host-switching and adaptive evolution of parasitic lice.</title>
        <authorList>
            <person name="Xu Y."/>
            <person name="Ma L."/>
            <person name="Liu S."/>
            <person name="Liang Y."/>
            <person name="Liu Q."/>
            <person name="He Z."/>
            <person name="Tian L."/>
            <person name="Duan Y."/>
            <person name="Cai W."/>
            <person name="Li H."/>
            <person name="Song F."/>
        </authorList>
    </citation>
    <scope>NUCLEOTIDE SEQUENCE</scope>
    <source>
        <strain evidence="9">Cailab_2023a</strain>
    </source>
</reference>
<evidence type="ECO:0000256" key="4">
    <source>
        <dbReference type="ARBA" id="ARBA00022753"/>
    </source>
</evidence>
<evidence type="ECO:0000256" key="2">
    <source>
        <dbReference type="ARBA" id="ARBA00007617"/>
    </source>
</evidence>
<gene>
    <name evidence="9" type="ORF">PYX00_001071</name>
</gene>
<evidence type="ECO:0000256" key="5">
    <source>
        <dbReference type="ARBA" id="ARBA00022927"/>
    </source>
</evidence>
<dbReference type="InterPro" id="IPR029012">
    <property type="entry name" value="Helix_hairpin_bin_sf"/>
</dbReference>
<evidence type="ECO:0000259" key="8">
    <source>
        <dbReference type="PROSITE" id="PS51314"/>
    </source>
</evidence>
<proteinExistence type="inferred from homology"/>
<dbReference type="GO" id="GO:0031902">
    <property type="term" value="C:late endosome membrane"/>
    <property type="evidence" value="ECO:0007669"/>
    <property type="project" value="UniProtKB-SubCell"/>
</dbReference>
<dbReference type="GO" id="GO:0006623">
    <property type="term" value="P:protein targeting to vacuole"/>
    <property type="evidence" value="ECO:0007669"/>
    <property type="project" value="TreeGrafter"/>
</dbReference>
<dbReference type="CDD" id="cd11685">
    <property type="entry name" value="UEV_TSG101-like"/>
    <property type="match status" value="1"/>
</dbReference>
<dbReference type="GO" id="GO:0006612">
    <property type="term" value="P:protein targeting to membrane"/>
    <property type="evidence" value="ECO:0007669"/>
    <property type="project" value="TreeGrafter"/>
</dbReference>
<dbReference type="PROSITE" id="PS51314">
    <property type="entry name" value="VPS37_C"/>
    <property type="match status" value="1"/>
</dbReference>
<evidence type="ECO:0000256" key="1">
    <source>
        <dbReference type="ARBA" id="ARBA00004633"/>
    </source>
</evidence>
<evidence type="ECO:0000256" key="6">
    <source>
        <dbReference type="ARBA" id="ARBA00025010"/>
    </source>
</evidence>
<dbReference type="EMBL" id="JARGDH010000001">
    <property type="protein sequence ID" value="KAL0279540.1"/>
    <property type="molecule type" value="Genomic_DNA"/>
</dbReference>
<evidence type="ECO:0000256" key="3">
    <source>
        <dbReference type="ARBA" id="ARBA00022448"/>
    </source>
</evidence>
<comment type="caution">
    <text evidence="9">The sequence shown here is derived from an EMBL/GenBank/DDBJ whole genome shotgun (WGS) entry which is preliminary data.</text>
</comment>
<protein>
    <recommendedName>
        <fullName evidence="8">VPS37 C-terminal domain-containing protein</fullName>
    </recommendedName>
</protein>
<dbReference type="Gene3D" id="1.10.287.660">
    <property type="entry name" value="Helix hairpin bin"/>
    <property type="match status" value="1"/>
</dbReference>
<dbReference type="AlphaFoldDB" id="A0AAW2IBE0"/>
<dbReference type="GO" id="GO:0000813">
    <property type="term" value="C:ESCRT I complex"/>
    <property type="evidence" value="ECO:0007669"/>
    <property type="project" value="TreeGrafter"/>
</dbReference>
<sequence>MLSRIFRDDVENKQANRKRQIDTLKVFNDNVTEIKEDAEYRVDFIAGDIPMCLHISLPLEFPNEKPQIIVQPPVQHPWVNDRAETKNAPGLLNFTVHSDLGRVVQVIIREFQNRPPPVITMGHTSNPSTSGLPVPPVVCSVPELLTLSISELQLINEDDDYLDEFIMSLRLYQDYSELVDRRINEVEAIARDNLSKQGKLEKLRKKVIKRVEQAQKLKTSFDEKHKEYEKLCERYHPESIREVLRLAAIQSDEESEMIAERFLNNEIDIEQFLNQYIEKRKISQIRKTKEEKLSNQLKELQKAGY</sequence>
<dbReference type="GO" id="GO:0043162">
    <property type="term" value="P:ubiquitin-dependent protein catabolic process via the multivesicular body sorting pathway"/>
    <property type="evidence" value="ECO:0007669"/>
    <property type="project" value="TreeGrafter"/>
</dbReference>
<dbReference type="InterPro" id="IPR037202">
    <property type="entry name" value="ESCRT_assembly_dom"/>
</dbReference>
<dbReference type="InterPro" id="IPR009851">
    <property type="entry name" value="Mod_r"/>
</dbReference>
<name>A0AAW2IBE0_9NEOP</name>
<dbReference type="PANTHER" id="PTHR13678:SF25">
    <property type="entry name" value="EG:115C2.5 PROTEIN"/>
    <property type="match status" value="1"/>
</dbReference>
<evidence type="ECO:0000256" key="7">
    <source>
        <dbReference type="PROSITE-ProRule" id="PRU00646"/>
    </source>
</evidence>
<accession>A0AAW2IBE0</accession>
<comment type="similarity">
    <text evidence="2">Belongs to the VPS37 family.</text>
</comment>
<organism evidence="9">
    <name type="scientific">Menopon gallinae</name>
    <name type="common">poultry shaft louse</name>
    <dbReference type="NCBI Taxonomy" id="328185"/>
    <lineage>
        <taxon>Eukaryota</taxon>
        <taxon>Metazoa</taxon>
        <taxon>Ecdysozoa</taxon>
        <taxon>Arthropoda</taxon>
        <taxon>Hexapoda</taxon>
        <taxon>Insecta</taxon>
        <taxon>Pterygota</taxon>
        <taxon>Neoptera</taxon>
        <taxon>Paraneoptera</taxon>
        <taxon>Psocodea</taxon>
        <taxon>Troctomorpha</taxon>
        <taxon>Phthiraptera</taxon>
        <taxon>Amblycera</taxon>
        <taxon>Menoponidae</taxon>
        <taxon>Menopon</taxon>
    </lineage>
</organism>
<dbReference type="SUPFAM" id="SSF140111">
    <property type="entry name" value="Endosomal sorting complex assembly domain"/>
    <property type="match status" value="1"/>
</dbReference>
<feature type="domain" description="VPS37 C-terminal" evidence="8">
    <location>
        <begin position="218"/>
        <end position="305"/>
    </location>
</feature>
<comment type="subcellular location">
    <subcellularLocation>
        <location evidence="1">Late endosome membrane</location>
        <topology evidence="1">Peripheral membrane protein</topology>
    </subcellularLocation>
</comment>
<evidence type="ECO:0000313" key="9">
    <source>
        <dbReference type="EMBL" id="KAL0279540.1"/>
    </source>
</evidence>
<comment type="function">
    <text evidence="6">Component of the ESCRT-I complex, a regulator of vesicular trafficking process. Required for the sorting of endocytic ubiquitinated cargos into multivesicular bodies. May be involved in cell growth and differentiation.</text>
</comment>
<keyword evidence="4" id="KW-0967">Endosome</keyword>
<keyword evidence="3 7" id="KW-0813">Transport</keyword>